<evidence type="ECO:0000256" key="1">
    <source>
        <dbReference type="SAM" id="MobiDB-lite"/>
    </source>
</evidence>
<feature type="compositionally biased region" description="Acidic residues" evidence="1">
    <location>
        <begin position="85"/>
        <end position="133"/>
    </location>
</feature>
<dbReference type="AlphaFoldDB" id="A0A0V0QMP6"/>
<feature type="compositionally biased region" description="Basic and acidic residues" evidence="1">
    <location>
        <begin position="65"/>
        <end position="77"/>
    </location>
</feature>
<comment type="caution">
    <text evidence="2">The sequence shown here is derived from an EMBL/GenBank/DDBJ whole genome shotgun (WGS) entry which is preliminary data.</text>
</comment>
<organism evidence="2 3">
    <name type="scientific">Pseudocohnilembus persalinus</name>
    <name type="common">Ciliate</name>
    <dbReference type="NCBI Taxonomy" id="266149"/>
    <lineage>
        <taxon>Eukaryota</taxon>
        <taxon>Sar</taxon>
        <taxon>Alveolata</taxon>
        <taxon>Ciliophora</taxon>
        <taxon>Intramacronucleata</taxon>
        <taxon>Oligohymenophorea</taxon>
        <taxon>Scuticociliatia</taxon>
        <taxon>Philasterida</taxon>
        <taxon>Pseudocohnilembidae</taxon>
        <taxon>Pseudocohnilembus</taxon>
    </lineage>
</organism>
<sequence length="340" mass="40646">MNENQNHENSQYIQIQSNDRAIKNSILRSQRSKILSEKKTPTRQGQEKEIKISKKEKLFYYPIQEKADDSEPKDAHLFDIPAYLEDNDEDEDGDDSAFEDDEDDYDEDDFSEDDDDEDDNEYDNDDDSQEDELSQNSEGILKQRQKDYTDGQVIKYKNKKKKKKSKTRKNIKKNSVYSAQVKVDFNHQGNENNDRIRFPIYNMQQNQENSFKHFLKEQDLITKRELGQQKRIKGFNMDKNHWALPKINTMKVWGNTLMQYKEDNPWISMQTFITKNEVIRVVDNIIDAYQQQREILKINDENCQYQQVKPRLIGFKKKKFQTKEQLWQKNSPNTHISWTL</sequence>
<dbReference type="Proteomes" id="UP000054937">
    <property type="component" value="Unassembled WGS sequence"/>
</dbReference>
<name>A0A0V0QMP6_PSEPJ</name>
<evidence type="ECO:0000313" key="2">
    <source>
        <dbReference type="EMBL" id="KRX03345.1"/>
    </source>
</evidence>
<proteinExistence type="predicted"/>
<feature type="region of interest" description="Disordered" evidence="1">
    <location>
        <begin position="31"/>
        <end position="148"/>
    </location>
</feature>
<keyword evidence="3" id="KW-1185">Reference proteome</keyword>
<evidence type="ECO:0000313" key="3">
    <source>
        <dbReference type="Proteomes" id="UP000054937"/>
    </source>
</evidence>
<feature type="compositionally biased region" description="Basic and acidic residues" evidence="1">
    <location>
        <begin position="34"/>
        <end position="58"/>
    </location>
</feature>
<accession>A0A0V0QMP6</accession>
<dbReference type="InParanoid" id="A0A0V0QMP6"/>
<gene>
    <name evidence="2" type="ORF">PPERSA_05703</name>
</gene>
<reference evidence="2 3" key="1">
    <citation type="journal article" date="2015" name="Sci. Rep.">
        <title>Genome of the facultative scuticociliatosis pathogen Pseudocohnilembus persalinus provides insight into its virulence through horizontal gene transfer.</title>
        <authorList>
            <person name="Xiong J."/>
            <person name="Wang G."/>
            <person name="Cheng J."/>
            <person name="Tian M."/>
            <person name="Pan X."/>
            <person name="Warren A."/>
            <person name="Jiang C."/>
            <person name="Yuan D."/>
            <person name="Miao W."/>
        </authorList>
    </citation>
    <scope>NUCLEOTIDE SEQUENCE [LARGE SCALE GENOMIC DNA]</scope>
    <source>
        <strain evidence="2">36N120E</strain>
    </source>
</reference>
<protein>
    <submittedName>
        <fullName evidence="2">Uncharacterized protein</fullName>
    </submittedName>
</protein>
<dbReference type="EMBL" id="LDAU01000135">
    <property type="protein sequence ID" value="KRX03345.1"/>
    <property type="molecule type" value="Genomic_DNA"/>
</dbReference>